<comment type="caution">
    <text evidence="2">The sequence shown here is derived from an EMBL/GenBank/DDBJ whole genome shotgun (WGS) entry which is preliminary data.</text>
</comment>
<accession>A0ABU0TB79</accession>
<evidence type="ECO:0000313" key="2">
    <source>
        <dbReference type="EMBL" id="MDQ1032064.1"/>
    </source>
</evidence>
<gene>
    <name evidence="2" type="ORF">QF035_009646</name>
</gene>
<evidence type="ECO:0000313" key="3">
    <source>
        <dbReference type="Proteomes" id="UP001230328"/>
    </source>
</evidence>
<evidence type="ECO:0008006" key="4">
    <source>
        <dbReference type="Google" id="ProtNLM"/>
    </source>
</evidence>
<proteinExistence type="predicted"/>
<feature type="transmembrane region" description="Helical" evidence="1">
    <location>
        <begin position="63"/>
        <end position="82"/>
    </location>
</feature>
<feature type="transmembrane region" description="Helical" evidence="1">
    <location>
        <begin position="34"/>
        <end position="51"/>
    </location>
</feature>
<evidence type="ECO:0000256" key="1">
    <source>
        <dbReference type="SAM" id="Phobius"/>
    </source>
</evidence>
<dbReference type="Proteomes" id="UP001230328">
    <property type="component" value="Unassembled WGS sequence"/>
</dbReference>
<dbReference type="EMBL" id="JAUSZI010000002">
    <property type="protein sequence ID" value="MDQ1032064.1"/>
    <property type="molecule type" value="Genomic_DNA"/>
</dbReference>
<keyword evidence="1" id="KW-1133">Transmembrane helix</keyword>
<sequence length="187" mass="20395">MSRRIEGPASGRFPDVPAYDDGTWVHDRAWAGEARSAVGCAALMLGLSLVFDAGSGRLTALRFLLWAALAFVLFAVLLPARVSAREGEFVCQGLFGHRSVYTDRLVAVCRSDGVAQRLVLRDEFGGRVEFDPRVLVDNPALWRLLDEGARASAAGGSLVCGTTELRRLSERLDRETARTVFRISGLE</sequence>
<protein>
    <recommendedName>
        <fullName evidence="4">Integral membrane protein</fullName>
    </recommendedName>
</protein>
<organism evidence="2 3">
    <name type="scientific">Streptomyces umbrinus</name>
    <dbReference type="NCBI Taxonomy" id="67370"/>
    <lineage>
        <taxon>Bacteria</taxon>
        <taxon>Bacillati</taxon>
        <taxon>Actinomycetota</taxon>
        <taxon>Actinomycetes</taxon>
        <taxon>Kitasatosporales</taxon>
        <taxon>Streptomycetaceae</taxon>
        <taxon>Streptomyces</taxon>
        <taxon>Streptomyces phaeochromogenes group</taxon>
    </lineage>
</organism>
<dbReference type="RefSeq" id="WP_307528601.1">
    <property type="nucleotide sequence ID" value="NZ_JAUSZI010000002.1"/>
</dbReference>
<keyword evidence="1" id="KW-0812">Transmembrane</keyword>
<keyword evidence="3" id="KW-1185">Reference proteome</keyword>
<name>A0ABU0TB79_9ACTN</name>
<reference evidence="2 3" key="1">
    <citation type="submission" date="2023-07" db="EMBL/GenBank/DDBJ databases">
        <title>Comparative genomics of wheat-associated soil bacteria to identify genetic determinants of phenazine resistance.</title>
        <authorList>
            <person name="Mouncey N."/>
        </authorList>
    </citation>
    <scope>NUCLEOTIDE SEQUENCE [LARGE SCALE GENOMIC DNA]</scope>
    <source>
        <strain evidence="2 3">V2I4</strain>
    </source>
</reference>
<keyword evidence="1" id="KW-0472">Membrane</keyword>